<dbReference type="EMBL" id="JAUSVB010000001">
    <property type="protein sequence ID" value="MDQ0372810.1"/>
    <property type="molecule type" value="Genomic_DNA"/>
</dbReference>
<keyword evidence="1" id="KW-0472">Membrane</keyword>
<organism evidence="2 3">
    <name type="scientific">Cellulomonas humilata</name>
    <dbReference type="NCBI Taxonomy" id="144055"/>
    <lineage>
        <taxon>Bacteria</taxon>
        <taxon>Bacillati</taxon>
        <taxon>Actinomycetota</taxon>
        <taxon>Actinomycetes</taxon>
        <taxon>Micrococcales</taxon>
        <taxon>Cellulomonadaceae</taxon>
        <taxon>Cellulomonas</taxon>
    </lineage>
</organism>
<protein>
    <submittedName>
        <fullName evidence="2">Uncharacterized protein</fullName>
    </submittedName>
</protein>
<evidence type="ECO:0000313" key="3">
    <source>
        <dbReference type="Proteomes" id="UP001239626"/>
    </source>
</evidence>
<keyword evidence="1" id="KW-0812">Transmembrane</keyword>
<evidence type="ECO:0000256" key="1">
    <source>
        <dbReference type="SAM" id="Phobius"/>
    </source>
</evidence>
<accession>A0ABU0EC19</accession>
<keyword evidence="1" id="KW-1133">Transmembrane helix</keyword>
<evidence type="ECO:0000313" key="2">
    <source>
        <dbReference type="EMBL" id="MDQ0372810.1"/>
    </source>
</evidence>
<comment type="caution">
    <text evidence="2">The sequence shown here is derived from an EMBL/GenBank/DDBJ whole genome shotgun (WGS) entry which is preliminary data.</text>
</comment>
<name>A0ABU0EC19_9CELL</name>
<gene>
    <name evidence="2" type="ORF">J2X26_001107</name>
</gene>
<dbReference type="Proteomes" id="UP001239626">
    <property type="component" value="Unassembled WGS sequence"/>
</dbReference>
<reference evidence="2 3" key="1">
    <citation type="submission" date="2023-07" db="EMBL/GenBank/DDBJ databases">
        <title>Sorghum-associated microbial communities from plants grown in Nebraska, USA.</title>
        <authorList>
            <person name="Schachtman D."/>
        </authorList>
    </citation>
    <scope>NUCLEOTIDE SEQUENCE [LARGE SCALE GENOMIC DNA]</scope>
    <source>
        <strain evidence="2 3">BE332</strain>
    </source>
</reference>
<sequence length="178" mass="18797">MTVIATVLDVTVSDERWLVIVATLGPLITALAAIGALIVGIQTVRQRTVADSQAQWWARVQWATGLAFEAEESKRSVGFDALALLASSPLAGPEDASFLAGLSFEVLRDVQERGAVDDVVFVPVDDEAFVRPSDARPVVAVTRSEVSAAKLRVVADRGRGRATPAWIARLAATSSSGA</sequence>
<keyword evidence="3" id="KW-1185">Reference proteome</keyword>
<proteinExistence type="predicted"/>
<dbReference type="RefSeq" id="WP_307490488.1">
    <property type="nucleotide sequence ID" value="NZ_JAUSVB010000001.1"/>
</dbReference>
<feature type="transmembrane region" description="Helical" evidence="1">
    <location>
        <begin position="17"/>
        <end position="39"/>
    </location>
</feature>